<protein>
    <submittedName>
        <fullName evidence="1">Uncharacterized protein</fullName>
    </submittedName>
</protein>
<reference evidence="1 2" key="1">
    <citation type="journal article" date="2014" name="Nature">
        <title>An environmental bacterial taxon with a large and distinct metabolic repertoire.</title>
        <authorList>
            <person name="Wilson M.C."/>
            <person name="Mori T."/>
            <person name="Ruckert C."/>
            <person name="Uria A.R."/>
            <person name="Helf M.J."/>
            <person name="Takada K."/>
            <person name="Gernert C."/>
            <person name="Steffens U.A."/>
            <person name="Heycke N."/>
            <person name="Schmitt S."/>
            <person name="Rinke C."/>
            <person name="Helfrich E.J."/>
            <person name="Brachmann A.O."/>
            <person name="Gurgui C."/>
            <person name="Wakimoto T."/>
            <person name="Kracht M."/>
            <person name="Crusemann M."/>
            <person name="Hentschel U."/>
            <person name="Abe I."/>
            <person name="Matsunaga S."/>
            <person name="Kalinowski J."/>
            <person name="Takeyama H."/>
            <person name="Piel J."/>
        </authorList>
    </citation>
    <scope>NUCLEOTIDE SEQUENCE [LARGE SCALE GENOMIC DNA]</scope>
    <source>
        <strain evidence="2">TSY2</strain>
    </source>
</reference>
<sequence length="32" mass="4068">MLHAVRLVYQYRMNLQKQLMTDMRLPWIELLY</sequence>
<dbReference type="EMBL" id="AZHX01001930">
    <property type="protein sequence ID" value="ETW98612.1"/>
    <property type="molecule type" value="Genomic_DNA"/>
</dbReference>
<accession>W4LKU7</accession>
<organism evidence="1 2">
    <name type="scientific">Candidatus Entotheonella gemina</name>
    <dbReference type="NCBI Taxonomy" id="1429439"/>
    <lineage>
        <taxon>Bacteria</taxon>
        <taxon>Pseudomonadati</taxon>
        <taxon>Nitrospinota/Tectimicrobiota group</taxon>
        <taxon>Candidatus Tectimicrobiota</taxon>
        <taxon>Candidatus Entotheonellia</taxon>
        <taxon>Candidatus Entotheonellales</taxon>
        <taxon>Candidatus Entotheonellaceae</taxon>
        <taxon>Candidatus Entotheonella</taxon>
    </lineage>
</organism>
<dbReference type="AlphaFoldDB" id="W4LKU7"/>
<gene>
    <name evidence="1" type="ORF">ETSY2_42540</name>
</gene>
<keyword evidence="2" id="KW-1185">Reference proteome</keyword>
<dbReference type="Proteomes" id="UP000019140">
    <property type="component" value="Unassembled WGS sequence"/>
</dbReference>
<evidence type="ECO:0000313" key="1">
    <source>
        <dbReference type="EMBL" id="ETW98612.1"/>
    </source>
</evidence>
<comment type="caution">
    <text evidence="1">The sequence shown here is derived from an EMBL/GenBank/DDBJ whole genome shotgun (WGS) entry which is preliminary data.</text>
</comment>
<dbReference type="HOGENOM" id="CLU_3388646_0_0_7"/>
<name>W4LKU7_9BACT</name>
<proteinExistence type="predicted"/>
<evidence type="ECO:0000313" key="2">
    <source>
        <dbReference type="Proteomes" id="UP000019140"/>
    </source>
</evidence>